<dbReference type="Proteomes" id="UP000823775">
    <property type="component" value="Unassembled WGS sequence"/>
</dbReference>
<gene>
    <name evidence="1" type="ORF">HAX54_046271</name>
</gene>
<organism evidence="1 2">
    <name type="scientific">Datura stramonium</name>
    <name type="common">Jimsonweed</name>
    <name type="synonym">Common thornapple</name>
    <dbReference type="NCBI Taxonomy" id="4076"/>
    <lineage>
        <taxon>Eukaryota</taxon>
        <taxon>Viridiplantae</taxon>
        <taxon>Streptophyta</taxon>
        <taxon>Embryophyta</taxon>
        <taxon>Tracheophyta</taxon>
        <taxon>Spermatophyta</taxon>
        <taxon>Magnoliopsida</taxon>
        <taxon>eudicotyledons</taxon>
        <taxon>Gunneridae</taxon>
        <taxon>Pentapetalae</taxon>
        <taxon>asterids</taxon>
        <taxon>lamiids</taxon>
        <taxon>Solanales</taxon>
        <taxon>Solanaceae</taxon>
        <taxon>Solanoideae</taxon>
        <taxon>Datureae</taxon>
        <taxon>Datura</taxon>
    </lineage>
</organism>
<proteinExistence type="predicted"/>
<evidence type="ECO:0000313" key="2">
    <source>
        <dbReference type="Proteomes" id="UP000823775"/>
    </source>
</evidence>
<evidence type="ECO:0000313" key="1">
    <source>
        <dbReference type="EMBL" id="MCE3049998.1"/>
    </source>
</evidence>
<dbReference type="EMBL" id="JACEIK010007282">
    <property type="protein sequence ID" value="MCE3049998.1"/>
    <property type="molecule type" value="Genomic_DNA"/>
</dbReference>
<accession>A0ABS8WKP5</accession>
<protein>
    <submittedName>
        <fullName evidence="1">Uncharacterized protein</fullName>
    </submittedName>
</protein>
<keyword evidence="2" id="KW-1185">Reference proteome</keyword>
<sequence length="132" mass="14922">MNAKELPLSLSDAHQKNIKSETKKCFLTSSEVIVLGPQAPLAMCCGQYSLLQKFQNLVDGFFSAYNPREYRLQGASPPFPGLLSRLFIQRRTDCSFTFWGSICNDMNKSSKILSSAGVWRKSQFCGREWDLL</sequence>
<comment type="caution">
    <text evidence="1">The sequence shown here is derived from an EMBL/GenBank/DDBJ whole genome shotgun (WGS) entry which is preliminary data.</text>
</comment>
<name>A0ABS8WKP5_DATST</name>
<reference evidence="1 2" key="1">
    <citation type="journal article" date="2021" name="BMC Genomics">
        <title>Datura genome reveals duplications of psychoactive alkaloid biosynthetic genes and high mutation rate following tissue culture.</title>
        <authorList>
            <person name="Rajewski A."/>
            <person name="Carter-House D."/>
            <person name="Stajich J."/>
            <person name="Litt A."/>
        </authorList>
    </citation>
    <scope>NUCLEOTIDE SEQUENCE [LARGE SCALE GENOMIC DNA]</scope>
    <source>
        <strain evidence="1">AR-01</strain>
    </source>
</reference>